<proteinExistence type="predicted"/>
<dbReference type="Proteomes" id="UP000619788">
    <property type="component" value="Unassembled WGS sequence"/>
</dbReference>
<organism evidence="2 3">
    <name type="scientific">Planobispora siamensis</name>
    <dbReference type="NCBI Taxonomy" id="936338"/>
    <lineage>
        <taxon>Bacteria</taxon>
        <taxon>Bacillati</taxon>
        <taxon>Actinomycetota</taxon>
        <taxon>Actinomycetes</taxon>
        <taxon>Streptosporangiales</taxon>
        <taxon>Streptosporangiaceae</taxon>
        <taxon>Planobispora</taxon>
    </lineage>
</organism>
<evidence type="ECO:0000313" key="2">
    <source>
        <dbReference type="EMBL" id="GIH95945.1"/>
    </source>
</evidence>
<comment type="caution">
    <text evidence="2">The sequence shown here is derived from an EMBL/GenBank/DDBJ whole genome shotgun (WGS) entry which is preliminary data.</text>
</comment>
<protein>
    <submittedName>
        <fullName evidence="2">Uncharacterized protein</fullName>
    </submittedName>
</protein>
<dbReference type="EMBL" id="BOOJ01000058">
    <property type="protein sequence ID" value="GIH95945.1"/>
    <property type="molecule type" value="Genomic_DNA"/>
</dbReference>
<feature type="region of interest" description="Disordered" evidence="1">
    <location>
        <begin position="73"/>
        <end position="92"/>
    </location>
</feature>
<evidence type="ECO:0000256" key="1">
    <source>
        <dbReference type="SAM" id="MobiDB-lite"/>
    </source>
</evidence>
<keyword evidence="3" id="KW-1185">Reference proteome</keyword>
<feature type="region of interest" description="Disordered" evidence="1">
    <location>
        <begin position="28"/>
        <end position="51"/>
    </location>
</feature>
<sequence length="92" mass="10102">MSRSQDIYKRTNRHKEYVNARLLSSAVQSGERPPVEVLPSKSGPALTDATPSGAALEVQVGDRAEGFLCFSPRKSKRRQKPANAVKRHVKGT</sequence>
<accession>A0A8J3WNL0</accession>
<gene>
    <name evidence="2" type="ORF">Psi01_65750</name>
</gene>
<dbReference type="AlphaFoldDB" id="A0A8J3WNL0"/>
<evidence type="ECO:0000313" key="3">
    <source>
        <dbReference type="Proteomes" id="UP000619788"/>
    </source>
</evidence>
<name>A0A8J3WNL0_9ACTN</name>
<reference evidence="2 3" key="1">
    <citation type="submission" date="2021-01" db="EMBL/GenBank/DDBJ databases">
        <title>Whole genome shotgun sequence of Planobispora siamensis NBRC 107568.</title>
        <authorList>
            <person name="Komaki H."/>
            <person name="Tamura T."/>
        </authorList>
    </citation>
    <scope>NUCLEOTIDE SEQUENCE [LARGE SCALE GENOMIC DNA]</scope>
    <source>
        <strain evidence="2 3">NBRC 107568</strain>
    </source>
</reference>